<gene>
    <name evidence="1" type="ORF">ACFQZP_12540</name>
</gene>
<dbReference type="EMBL" id="JBHTEC010000001">
    <property type="protein sequence ID" value="MFD0282504.1"/>
    <property type="molecule type" value="Genomic_DNA"/>
</dbReference>
<dbReference type="Proteomes" id="UP001596957">
    <property type="component" value="Unassembled WGS sequence"/>
</dbReference>
<sequence length="318" mass="34763">MEAGRDEVIRVGMTPTGTVSLIRSYQRAIFKRLGLGLPGEQTPSCLHPGLVWEATRAPTGSSAAHPAGTVADRERIAGLVRGQAAGGLMPALEHVEAGSQSCPDWCLRGIEELLTDVQRLTGADEAEFGAPDMKEATGHLEAARDTLRRVWPEAALETDLLIRVIVYVRAGPFRSGTLRQTFGAVYLGTESVESTAAAFEALLHETGHHALYLRNSFETFVTNGDALVTHSLRPEPRPVAGAVHAAHVLARMTYGLARWAAVEETAPPEIFERRDNALQRLQRTIAALKPVAEWTDRGRLYFEDLLKWEQELTDARDG</sequence>
<organism evidence="1 2">
    <name type="scientific">Streptomyces lutosisoli</name>
    <dbReference type="NCBI Taxonomy" id="2665721"/>
    <lineage>
        <taxon>Bacteria</taxon>
        <taxon>Bacillati</taxon>
        <taxon>Actinomycetota</taxon>
        <taxon>Actinomycetes</taxon>
        <taxon>Kitasatosporales</taxon>
        <taxon>Streptomycetaceae</taxon>
        <taxon>Streptomyces</taxon>
    </lineage>
</organism>
<dbReference type="NCBIfam" id="TIGR04267">
    <property type="entry name" value="mod_HExxH"/>
    <property type="match status" value="1"/>
</dbReference>
<protein>
    <submittedName>
        <fullName evidence="1">HEXXH motif-containing putative peptide modification protein</fullName>
    </submittedName>
</protein>
<proteinExistence type="predicted"/>
<keyword evidence="2" id="KW-1185">Reference proteome</keyword>
<evidence type="ECO:0000313" key="2">
    <source>
        <dbReference type="Proteomes" id="UP001596957"/>
    </source>
</evidence>
<dbReference type="RefSeq" id="WP_381300897.1">
    <property type="nucleotide sequence ID" value="NZ_JBHTEC010000001.1"/>
</dbReference>
<dbReference type="InterPro" id="IPR026337">
    <property type="entry name" value="AKG_HExxH"/>
</dbReference>
<evidence type="ECO:0000313" key="1">
    <source>
        <dbReference type="EMBL" id="MFD0282504.1"/>
    </source>
</evidence>
<accession>A0ABW2VF67</accession>
<reference evidence="2" key="1">
    <citation type="journal article" date="2019" name="Int. J. Syst. Evol. Microbiol.">
        <title>The Global Catalogue of Microorganisms (GCM) 10K type strain sequencing project: providing services to taxonomists for standard genome sequencing and annotation.</title>
        <authorList>
            <consortium name="The Broad Institute Genomics Platform"/>
            <consortium name="The Broad Institute Genome Sequencing Center for Infectious Disease"/>
            <person name="Wu L."/>
            <person name="Ma J."/>
        </authorList>
    </citation>
    <scope>NUCLEOTIDE SEQUENCE [LARGE SCALE GENOMIC DNA]</scope>
    <source>
        <strain evidence="2">CGMCC 4.7198</strain>
    </source>
</reference>
<name>A0ABW2VF67_9ACTN</name>
<comment type="caution">
    <text evidence="1">The sequence shown here is derived from an EMBL/GenBank/DDBJ whole genome shotgun (WGS) entry which is preliminary data.</text>
</comment>